<dbReference type="Gene3D" id="3.40.50.2300">
    <property type="match status" value="1"/>
</dbReference>
<sequence length="124" mass="13326">MTKTIMLVDDSPTILMSMGAILGRAGYNVAKAASGEEALRELQGGQKPALIITDLNMGSMNGIELIRRLRQTPTTRFTPIIMLTTESAMDKRQEARSAGATGWIVKPVQPTDLLAVVKQMVPGA</sequence>
<dbReference type="Pfam" id="PF00072">
    <property type="entry name" value="Response_reg"/>
    <property type="match status" value="1"/>
</dbReference>
<dbReference type="PANTHER" id="PTHR44591">
    <property type="entry name" value="STRESS RESPONSE REGULATOR PROTEIN 1"/>
    <property type="match status" value="1"/>
</dbReference>
<dbReference type="PANTHER" id="PTHR44591:SF25">
    <property type="entry name" value="CHEMOTAXIS TWO-COMPONENT RESPONSE REGULATOR"/>
    <property type="match status" value="1"/>
</dbReference>
<accession>A0A3S2V8H7</accession>
<evidence type="ECO:0000313" key="5">
    <source>
        <dbReference type="Proteomes" id="UP000282837"/>
    </source>
</evidence>
<dbReference type="InterPro" id="IPR001789">
    <property type="entry name" value="Sig_transdc_resp-reg_receiver"/>
</dbReference>
<gene>
    <name evidence="4" type="ORF">EOE18_05755</name>
</gene>
<dbReference type="GO" id="GO:0000160">
    <property type="term" value="P:phosphorelay signal transduction system"/>
    <property type="evidence" value="ECO:0007669"/>
    <property type="project" value="InterPro"/>
</dbReference>
<dbReference type="SMART" id="SM00448">
    <property type="entry name" value="REC"/>
    <property type="match status" value="1"/>
</dbReference>
<dbReference type="RefSeq" id="WP_127707119.1">
    <property type="nucleotide sequence ID" value="NZ_SACO01000003.1"/>
</dbReference>
<keyword evidence="5" id="KW-1185">Reference proteome</keyword>
<evidence type="ECO:0000259" key="3">
    <source>
        <dbReference type="PROSITE" id="PS50110"/>
    </source>
</evidence>
<dbReference type="Proteomes" id="UP000282837">
    <property type="component" value="Unassembled WGS sequence"/>
</dbReference>
<organism evidence="4 5">
    <name type="scientific">Novosphingobium umbonatum</name>
    <dbReference type="NCBI Taxonomy" id="1908524"/>
    <lineage>
        <taxon>Bacteria</taxon>
        <taxon>Pseudomonadati</taxon>
        <taxon>Pseudomonadota</taxon>
        <taxon>Alphaproteobacteria</taxon>
        <taxon>Sphingomonadales</taxon>
        <taxon>Sphingomonadaceae</taxon>
        <taxon>Novosphingobium</taxon>
    </lineage>
</organism>
<evidence type="ECO:0000313" key="4">
    <source>
        <dbReference type="EMBL" id="RVU06328.1"/>
    </source>
</evidence>
<name>A0A3S2V8H7_9SPHN</name>
<evidence type="ECO:0000256" key="1">
    <source>
        <dbReference type="ARBA" id="ARBA00022553"/>
    </source>
</evidence>
<dbReference type="SUPFAM" id="SSF52172">
    <property type="entry name" value="CheY-like"/>
    <property type="match status" value="1"/>
</dbReference>
<dbReference type="InterPro" id="IPR011006">
    <property type="entry name" value="CheY-like_superfamily"/>
</dbReference>
<dbReference type="AlphaFoldDB" id="A0A3S2V8H7"/>
<dbReference type="InterPro" id="IPR050595">
    <property type="entry name" value="Bact_response_regulator"/>
</dbReference>
<reference evidence="4 5" key="1">
    <citation type="submission" date="2019-01" db="EMBL/GenBank/DDBJ databases">
        <authorList>
            <person name="Chen W.-M."/>
        </authorList>
    </citation>
    <scope>NUCLEOTIDE SEQUENCE [LARGE SCALE GENOMIC DNA]</scope>
    <source>
        <strain evidence="4 5">FSY-9</strain>
    </source>
</reference>
<dbReference type="EMBL" id="SACO01000003">
    <property type="protein sequence ID" value="RVU06328.1"/>
    <property type="molecule type" value="Genomic_DNA"/>
</dbReference>
<dbReference type="OrthoDB" id="5456285at2"/>
<feature type="modified residue" description="4-aspartylphosphate" evidence="2">
    <location>
        <position position="54"/>
    </location>
</feature>
<feature type="domain" description="Response regulatory" evidence="3">
    <location>
        <begin position="4"/>
        <end position="121"/>
    </location>
</feature>
<comment type="caution">
    <text evidence="4">The sequence shown here is derived from an EMBL/GenBank/DDBJ whole genome shotgun (WGS) entry which is preliminary data.</text>
</comment>
<dbReference type="PROSITE" id="PS50110">
    <property type="entry name" value="RESPONSE_REGULATORY"/>
    <property type="match status" value="1"/>
</dbReference>
<keyword evidence="1 2" id="KW-0597">Phosphoprotein</keyword>
<proteinExistence type="predicted"/>
<evidence type="ECO:0000256" key="2">
    <source>
        <dbReference type="PROSITE-ProRule" id="PRU00169"/>
    </source>
</evidence>
<protein>
    <submittedName>
        <fullName evidence="4">Response regulator</fullName>
    </submittedName>
</protein>